<feature type="transmembrane region" description="Helical" evidence="8">
    <location>
        <begin position="154"/>
        <end position="175"/>
    </location>
</feature>
<protein>
    <submittedName>
        <fullName evidence="9">Uncharacterized protein</fullName>
    </submittedName>
</protein>
<evidence type="ECO:0000256" key="1">
    <source>
        <dbReference type="ARBA" id="ARBA00004477"/>
    </source>
</evidence>
<organism evidence="9 10">
    <name type="scientific">Stachybotrys chartarum (strain CBS 109288 / IBT 7711)</name>
    <name type="common">Toxic black mold</name>
    <name type="synonym">Stilbospora chartarum</name>
    <dbReference type="NCBI Taxonomy" id="1280523"/>
    <lineage>
        <taxon>Eukaryota</taxon>
        <taxon>Fungi</taxon>
        <taxon>Dikarya</taxon>
        <taxon>Ascomycota</taxon>
        <taxon>Pezizomycotina</taxon>
        <taxon>Sordariomycetes</taxon>
        <taxon>Hypocreomycetidae</taxon>
        <taxon>Hypocreales</taxon>
        <taxon>Stachybotryaceae</taxon>
        <taxon>Stachybotrys</taxon>
    </lineage>
</organism>
<keyword evidence="5 8" id="KW-1133">Transmembrane helix</keyword>
<dbReference type="GO" id="GO:0005789">
    <property type="term" value="C:endoplasmic reticulum membrane"/>
    <property type="evidence" value="ECO:0007669"/>
    <property type="project" value="UniProtKB-SubCell"/>
</dbReference>
<accession>A0A084AXL0</accession>
<proteinExistence type="inferred from homology"/>
<dbReference type="GO" id="GO:0016126">
    <property type="term" value="P:sterol biosynthetic process"/>
    <property type="evidence" value="ECO:0007669"/>
    <property type="project" value="TreeGrafter"/>
</dbReference>
<dbReference type="InterPro" id="IPR025929">
    <property type="entry name" value="INSIG_fam"/>
</dbReference>
<feature type="transmembrane region" description="Helical" evidence="8">
    <location>
        <begin position="275"/>
        <end position="294"/>
    </location>
</feature>
<keyword evidence="4" id="KW-0256">Endoplasmic reticulum</keyword>
<evidence type="ECO:0000256" key="8">
    <source>
        <dbReference type="SAM" id="Phobius"/>
    </source>
</evidence>
<dbReference type="PANTHER" id="PTHR15301:SF3">
    <property type="entry name" value="PROTEIN NSG1-RELATED"/>
    <property type="match status" value="1"/>
</dbReference>
<feature type="transmembrane region" description="Helical" evidence="8">
    <location>
        <begin position="251"/>
        <end position="269"/>
    </location>
</feature>
<feature type="region of interest" description="Disordered" evidence="7">
    <location>
        <begin position="51"/>
        <end position="94"/>
    </location>
</feature>
<dbReference type="PANTHER" id="PTHR15301">
    <property type="entry name" value="INSULIN-INDUCED GENE 1"/>
    <property type="match status" value="1"/>
</dbReference>
<feature type="region of interest" description="Disordered" evidence="7">
    <location>
        <begin position="325"/>
        <end position="354"/>
    </location>
</feature>
<dbReference type="Pfam" id="PF07281">
    <property type="entry name" value="INSIG"/>
    <property type="match status" value="1"/>
</dbReference>
<keyword evidence="10" id="KW-1185">Reference proteome</keyword>
<dbReference type="Proteomes" id="UP000028045">
    <property type="component" value="Unassembled WGS sequence"/>
</dbReference>
<dbReference type="HOGENOM" id="CLU_039316_1_0_1"/>
<sequence length="401" mass="43449">MEEDGPQIVRPVPRRPFDLSFINPTPPDDDTSGTIPHHELLASRLLRLVDEPPSDISSPPSYMNLTSSTLAGIYSPGPSDGGDDDDDDAPPYFKGEDEVVITPVEPRSPTPLDSPDSEDEGLHMRRHTHTIRRDSIYSNNSVETNPGVSPTVSLILRAGVLFTLGTGFGVIITRYHTEGRFTSLADVATAASLDWKYWVFWGVAAVLLGTSLPLFDRYWEEAHPPQTHVKPVLKPAEDESTPESLDVGMDWALVVRAIGAFVGVAFAVRRLAWDSTLQVAAAMTLVNPLLWWLIDRSKPGFMLSAIVSISGSALLMGVNPEMVPTPPSLASSSQNDSSAYTSSQPRQPQDGYTGTSTVEAMGTGVWILSVLFCSCLCFGNIGRRLTQGQSALSKGRWGGLQ</sequence>
<evidence type="ECO:0000256" key="7">
    <source>
        <dbReference type="SAM" id="MobiDB-lite"/>
    </source>
</evidence>
<evidence type="ECO:0000256" key="4">
    <source>
        <dbReference type="ARBA" id="ARBA00022824"/>
    </source>
</evidence>
<evidence type="ECO:0000256" key="3">
    <source>
        <dbReference type="ARBA" id="ARBA00022692"/>
    </source>
</evidence>
<evidence type="ECO:0000256" key="2">
    <source>
        <dbReference type="ARBA" id="ARBA00007475"/>
    </source>
</evidence>
<reference evidence="9 10" key="1">
    <citation type="journal article" date="2014" name="BMC Genomics">
        <title>Comparative genome sequencing reveals chemotype-specific gene clusters in the toxigenic black mold Stachybotrys.</title>
        <authorList>
            <person name="Semeiks J."/>
            <person name="Borek D."/>
            <person name="Otwinowski Z."/>
            <person name="Grishin N.V."/>
        </authorList>
    </citation>
    <scope>NUCLEOTIDE SEQUENCE [LARGE SCALE GENOMIC DNA]</scope>
    <source>
        <strain evidence="10">CBS 109288 / IBT 7711</strain>
    </source>
</reference>
<comment type="similarity">
    <text evidence="2">Belongs to the INSIG family.</text>
</comment>
<evidence type="ECO:0000313" key="9">
    <source>
        <dbReference type="EMBL" id="KEY70039.1"/>
    </source>
</evidence>
<comment type="subcellular location">
    <subcellularLocation>
        <location evidence="1">Endoplasmic reticulum membrane</location>
        <topology evidence="1">Multi-pass membrane protein</topology>
    </subcellularLocation>
</comment>
<feature type="compositionally biased region" description="Low complexity" evidence="7">
    <location>
        <begin position="328"/>
        <end position="343"/>
    </location>
</feature>
<keyword evidence="3 8" id="KW-0812">Transmembrane</keyword>
<feature type="compositionally biased region" description="Polar residues" evidence="7">
    <location>
        <begin position="344"/>
        <end position="354"/>
    </location>
</feature>
<feature type="transmembrane region" description="Helical" evidence="8">
    <location>
        <begin position="360"/>
        <end position="381"/>
    </location>
</feature>
<feature type="region of interest" description="Disordered" evidence="7">
    <location>
        <begin position="1"/>
        <end position="35"/>
    </location>
</feature>
<dbReference type="OrthoDB" id="205546at2759"/>
<evidence type="ECO:0000256" key="5">
    <source>
        <dbReference type="ARBA" id="ARBA00022989"/>
    </source>
</evidence>
<gene>
    <name evidence="9" type="ORF">S7711_04054</name>
</gene>
<name>A0A084AXL0_STACB</name>
<dbReference type="EMBL" id="KL648500">
    <property type="protein sequence ID" value="KEY70039.1"/>
    <property type="molecule type" value="Genomic_DNA"/>
</dbReference>
<evidence type="ECO:0000256" key="6">
    <source>
        <dbReference type="ARBA" id="ARBA00023136"/>
    </source>
</evidence>
<keyword evidence="6 8" id="KW-0472">Membrane</keyword>
<feature type="transmembrane region" description="Helical" evidence="8">
    <location>
        <begin position="195"/>
        <end position="215"/>
    </location>
</feature>
<evidence type="ECO:0000313" key="10">
    <source>
        <dbReference type="Proteomes" id="UP000028045"/>
    </source>
</evidence>
<dbReference type="AlphaFoldDB" id="A0A084AXL0"/>